<sequence length="90" mass="9718">MEKWTQIPGGAAKGSKWKWTDPVTGRTVRLRVHSSDPSAPAGSNAAKGDIVRIQIGNQFQDITGKLYHKNVHKPASENYNAAAANATHIP</sequence>
<evidence type="ECO:0000259" key="1">
    <source>
        <dbReference type="Pfam" id="PF15532"/>
    </source>
</evidence>
<name>A0ABU4MNF3_9ACTN</name>
<keyword evidence="3" id="KW-1185">Reference proteome</keyword>
<organism evidence="2 3">
    <name type="scientific">Streptomyces caniscabiei</name>
    <dbReference type="NCBI Taxonomy" id="2746961"/>
    <lineage>
        <taxon>Bacteria</taxon>
        <taxon>Bacillati</taxon>
        <taxon>Actinomycetota</taxon>
        <taxon>Actinomycetes</taxon>
        <taxon>Kitasatosporales</taxon>
        <taxon>Streptomycetaceae</taxon>
        <taxon>Streptomyces</taxon>
    </lineage>
</organism>
<reference evidence="2 3" key="1">
    <citation type="journal article" date="2023" name="Microb. Genom.">
        <title>Mesoterricola silvestris gen. nov., sp. nov., Mesoterricola sediminis sp. nov., Geothrix oryzae sp. nov., Geothrix edaphica sp. nov., Geothrix rubra sp. nov., and Geothrix limicola sp. nov., six novel members of Acidobacteriota isolated from soils.</title>
        <authorList>
            <person name="Weisberg A.J."/>
            <person name="Pearce E."/>
            <person name="Kramer C.G."/>
            <person name="Chang J.H."/>
            <person name="Clarke C.R."/>
        </authorList>
    </citation>
    <scope>NUCLEOTIDE SEQUENCE [LARGE SCALE GENOMIC DNA]</scope>
    <source>
        <strain evidence="2 3">NE20-4-1</strain>
    </source>
</reference>
<proteinExistence type="predicted"/>
<dbReference type="RefSeq" id="WP_234442453.1">
    <property type="nucleotide sequence ID" value="NZ_JABXWF010000013.1"/>
</dbReference>
<evidence type="ECO:0000313" key="3">
    <source>
        <dbReference type="Proteomes" id="UP001282474"/>
    </source>
</evidence>
<accession>A0ABU4MNF3</accession>
<evidence type="ECO:0000313" key="2">
    <source>
        <dbReference type="EMBL" id="MDX3038986.1"/>
    </source>
</evidence>
<dbReference type="Pfam" id="PF15532">
    <property type="entry name" value="Ntox30"/>
    <property type="match status" value="1"/>
</dbReference>
<protein>
    <submittedName>
        <fullName evidence="2">Polymorphic toxin type 30 domain-containing protein</fullName>
    </submittedName>
</protein>
<feature type="domain" description="Bacterial toxin 30" evidence="1">
    <location>
        <begin position="2"/>
        <end position="90"/>
    </location>
</feature>
<dbReference type="Proteomes" id="UP001282474">
    <property type="component" value="Unassembled WGS sequence"/>
</dbReference>
<gene>
    <name evidence="2" type="ORF">PV383_17650</name>
</gene>
<dbReference type="InterPro" id="IPR029111">
    <property type="entry name" value="Ntox30"/>
</dbReference>
<comment type="caution">
    <text evidence="2">The sequence shown here is derived from an EMBL/GenBank/DDBJ whole genome shotgun (WGS) entry which is preliminary data.</text>
</comment>
<dbReference type="EMBL" id="JARAWJ010000012">
    <property type="protein sequence ID" value="MDX3038986.1"/>
    <property type="molecule type" value="Genomic_DNA"/>
</dbReference>